<organism evidence="4 5">
    <name type="scientific">Edaphosphingomonas fennica</name>
    <dbReference type="NCBI Taxonomy" id="114404"/>
    <lineage>
        <taxon>Bacteria</taxon>
        <taxon>Pseudomonadati</taxon>
        <taxon>Pseudomonadota</taxon>
        <taxon>Alphaproteobacteria</taxon>
        <taxon>Sphingomonadales</taxon>
        <taxon>Rhizorhabdaceae</taxon>
        <taxon>Edaphosphingomonas</taxon>
    </lineage>
</organism>
<dbReference type="Pfam" id="PF13426">
    <property type="entry name" value="PAS_9"/>
    <property type="match status" value="1"/>
</dbReference>
<dbReference type="InterPro" id="IPR000700">
    <property type="entry name" value="PAS-assoc_C"/>
</dbReference>
<dbReference type="NCBIfam" id="TIGR00254">
    <property type="entry name" value="GGDEF"/>
    <property type="match status" value="1"/>
</dbReference>
<dbReference type="InterPro" id="IPR052155">
    <property type="entry name" value="Biofilm_reg_signaling"/>
</dbReference>
<dbReference type="SUPFAM" id="SSF55785">
    <property type="entry name" value="PYP-like sensor domain (PAS domain)"/>
    <property type="match status" value="2"/>
</dbReference>
<dbReference type="AlphaFoldDB" id="A0A2T4HN57"/>
<dbReference type="PROSITE" id="PS50887">
    <property type="entry name" value="GGDEF"/>
    <property type="match status" value="1"/>
</dbReference>
<proteinExistence type="predicted"/>
<dbReference type="PANTHER" id="PTHR44757:SF2">
    <property type="entry name" value="BIOFILM ARCHITECTURE MAINTENANCE PROTEIN MBAA"/>
    <property type="match status" value="1"/>
</dbReference>
<dbReference type="NCBIfam" id="TIGR00229">
    <property type="entry name" value="sensory_box"/>
    <property type="match status" value="1"/>
</dbReference>
<dbReference type="PANTHER" id="PTHR44757">
    <property type="entry name" value="DIGUANYLATE CYCLASE DGCP"/>
    <property type="match status" value="1"/>
</dbReference>
<dbReference type="Pfam" id="PF08447">
    <property type="entry name" value="PAS_3"/>
    <property type="match status" value="1"/>
</dbReference>
<feature type="domain" description="PAC" evidence="2">
    <location>
        <begin position="72"/>
        <end position="124"/>
    </location>
</feature>
<comment type="caution">
    <text evidence="4">The sequence shown here is derived from an EMBL/GenBank/DDBJ whole genome shotgun (WGS) entry which is preliminary data.</text>
</comment>
<evidence type="ECO:0000259" key="1">
    <source>
        <dbReference type="PROSITE" id="PS50112"/>
    </source>
</evidence>
<keyword evidence="5" id="KW-1185">Reference proteome</keyword>
<protein>
    <submittedName>
        <fullName evidence="4">Sensor domain-containing diguanylate cyclase</fullName>
    </submittedName>
</protein>
<evidence type="ECO:0000313" key="5">
    <source>
        <dbReference type="Proteomes" id="UP000241206"/>
    </source>
</evidence>
<dbReference type="InterPro" id="IPR035965">
    <property type="entry name" value="PAS-like_dom_sf"/>
</dbReference>
<sequence>MFNGAFHSAVIGMALVGLDGRLIRVNPSFADMLGYPAGELEGQRFQAVTHPDDLAADTEQFEAVLRGDIDHYRLEKRYLRKDGKVAHGMLSVSVVRDAGGHAELFVSQIEDIGARKLAERAAREEAERLALAFEVMEGGPWQYDIAGGVFTMSSYLTRFVCGDGHGGIDADDFQARIHPDDRPAASFMALLANETDRAVAHFRIRVHDDEYRWVRSTAKLLRDGAGQPESIVGITIDINEERSRQARLQMEAESDPLTGLLNRRGFDRRAAAGWGGLVLIDLDHFKAVNDGHGHAVGDAVLCEAARRIRATVRAGDIVARLGGDEFAVLLVEDEGGDHAALAERLLAALQAPYLVDGARIAASASIGVAPRNHGGEAAAGLLVRADAALYEAKRGGRAGWRIAA</sequence>
<dbReference type="SMART" id="SM00091">
    <property type="entry name" value="PAS"/>
    <property type="match status" value="2"/>
</dbReference>
<dbReference type="InterPro" id="IPR013655">
    <property type="entry name" value="PAS_fold_3"/>
</dbReference>
<dbReference type="SMART" id="SM00267">
    <property type="entry name" value="GGDEF"/>
    <property type="match status" value="1"/>
</dbReference>
<feature type="domain" description="GGDEF" evidence="3">
    <location>
        <begin position="273"/>
        <end position="404"/>
    </location>
</feature>
<feature type="domain" description="PAC" evidence="2">
    <location>
        <begin position="198"/>
        <end position="250"/>
    </location>
</feature>
<dbReference type="PROSITE" id="PS50112">
    <property type="entry name" value="PAS"/>
    <property type="match status" value="1"/>
</dbReference>
<accession>A0A2T4HN57</accession>
<evidence type="ECO:0000259" key="2">
    <source>
        <dbReference type="PROSITE" id="PS50113"/>
    </source>
</evidence>
<dbReference type="CDD" id="cd01949">
    <property type="entry name" value="GGDEF"/>
    <property type="match status" value="1"/>
</dbReference>
<dbReference type="InterPro" id="IPR043128">
    <property type="entry name" value="Rev_trsase/Diguanyl_cyclase"/>
</dbReference>
<gene>
    <name evidence="4" type="ORF">CV103_18700</name>
</gene>
<reference evidence="4 5" key="1">
    <citation type="submission" date="2017-11" db="EMBL/GenBank/DDBJ databases">
        <title>Sphingomonas oleivorans sp. nov., isolated from oil-contaminated soil.</title>
        <authorList>
            <person name="Wang L."/>
            <person name="Chen L."/>
        </authorList>
    </citation>
    <scope>NUCLEOTIDE SEQUENCE [LARGE SCALE GENOMIC DNA]</scope>
    <source>
        <strain evidence="4 5">K101</strain>
    </source>
</reference>
<dbReference type="CDD" id="cd00130">
    <property type="entry name" value="PAS"/>
    <property type="match status" value="2"/>
</dbReference>
<dbReference type="Gene3D" id="2.10.70.100">
    <property type="match status" value="1"/>
</dbReference>
<dbReference type="SMART" id="SM00086">
    <property type="entry name" value="PAC"/>
    <property type="match status" value="2"/>
</dbReference>
<dbReference type="Gene3D" id="3.30.70.270">
    <property type="match status" value="1"/>
</dbReference>
<name>A0A2T4HN57_9SPHN</name>
<dbReference type="Proteomes" id="UP000241206">
    <property type="component" value="Unassembled WGS sequence"/>
</dbReference>
<feature type="domain" description="PAS" evidence="1">
    <location>
        <begin position="1"/>
        <end position="68"/>
    </location>
</feature>
<evidence type="ECO:0000313" key="4">
    <source>
        <dbReference type="EMBL" id="PTD17243.1"/>
    </source>
</evidence>
<dbReference type="Pfam" id="PF00990">
    <property type="entry name" value="GGDEF"/>
    <property type="match status" value="1"/>
</dbReference>
<dbReference type="PROSITE" id="PS50113">
    <property type="entry name" value="PAC"/>
    <property type="match status" value="2"/>
</dbReference>
<dbReference type="EMBL" id="PHHF01000076">
    <property type="protein sequence ID" value="PTD17243.1"/>
    <property type="molecule type" value="Genomic_DNA"/>
</dbReference>
<dbReference type="InterPro" id="IPR000014">
    <property type="entry name" value="PAS"/>
</dbReference>
<dbReference type="InterPro" id="IPR000160">
    <property type="entry name" value="GGDEF_dom"/>
</dbReference>
<dbReference type="InterPro" id="IPR001610">
    <property type="entry name" value="PAC"/>
</dbReference>
<dbReference type="Gene3D" id="3.30.450.20">
    <property type="entry name" value="PAS domain"/>
    <property type="match status" value="2"/>
</dbReference>
<dbReference type="SUPFAM" id="SSF55073">
    <property type="entry name" value="Nucleotide cyclase"/>
    <property type="match status" value="1"/>
</dbReference>
<evidence type="ECO:0000259" key="3">
    <source>
        <dbReference type="PROSITE" id="PS50887"/>
    </source>
</evidence>
<dbReference type="InterPro" id="IPR029787">
    <property type="entry name" value="Nucleotide_cyclase"/>
</dbReference>